<dbReference type="EMBL" id="BDGX01000038">
    <property type="protein sequence ID" value="GAV54330.1"/>
    <property type="molecule type" value="Genomic_DNA"/>
</dbReference>
<name>A0A1Q3AFA7_ZYGRO</name>
<protein>
    <submittedName>
        <fullName evidence="1">Uncharacterized protein</fullName>
    </submittedName>
</protein>
<dbReference type="OrthoDB" id="4070070at2759"/>
<dbReference type="AlphaFoldDB" id="A0A1Q3AFA7"/>
<proteinExistence type="predicted"/>
<gene>
    <name evidence="1" type="ORF">ZYGR_0AL00620</name>
</gene>
<reference evidence="1 2" key="1">
    <citation type="submission" date="2016-08" db="EMBL/GenBank/DDBJ databases">
        <title>Draft genome sequence of allopolyploid Zygosaccharomyces rouxii.</title>
        <authorList>
            <person name="Watanabe J."/>
            <person name="Uehara K."/>
            <person name="Mogi Y."/>
            <person name="Tsukioka Y."/>
        </authorList>
    </citation>
    <scope>NUCLEOTIDE SEQUENCE [LARGE SCALE GENOMIC DNA]</scope>
    <source>
        <strain evidence="1 2">NBRC 110957</strain>
    </source>
</reference>
<sequence length="129" mass="15274">MTRLNDSFLHLGIPGEDSPNEDVLHLLMYSNFREQLSESVQELHALTDRILFHQSSRSVTTIETHDIILPLMAMLIESRERGKRIYRDALSSRMSIRDWSIDPLCDEIHEELIRTNELLRLYPRRESLW</sequence>
<accession>A0A1Q3AFA7</accession>
<evidence type="ECO:0000313" key="2">
    <source>
        <dbReference type="Proteomes" id="UP000187013"/>
    </source>
</evidence>
<evidence type="ECO:0000313" key="1">
    <source>
        <dbReference type="EMBL" id="GAV54330.1"/>
    </source>
</evidence>
<dbReference type="Proteomes" id="UP000187013">
    <property type="component" value="Unassembled WGS sequence"/>
</dbReference>
<comment type="caution">
    <text evidence="1">The sequence shown here is derived from an EMBL/GenBank/DDBJ whole genome shotgun (WGS) entry which is preliminary data.</text>
</comment>
<organism evidence="1 2">
    <name type="scientific">Zygosaccharomyces rouxii</name>
    <dbReference type="NCBI Taxonomy" id="4956"/>
    <lineage>
        <taxon>Eukaryota</taxon>
        <taxon>Fungi</taxon>
        <taxon>Dikarya</taxon>
        <taxon>Ascomycota</taxon>
        <taxon>Saccharomycotina</taxon>
        <taxon>Saccharomycetes</taxon>
        <taxon>Saccharomycetales</taxon>
        <taxon>Saccharomycetaceae</taxon>
        <taxon>Zygosaccharomyces</taxon>
    </lineage>
</organism>